<dbReference type="PROSITE" id="PS51658">
    <property type="entry name" value="BFN"/>
    <property type="match status" value="1"/>
</dbReference>
<evidence type="ECO:0000259" key="1">
    <source>
        <dbReference type="PROSITE" id="PS51658"/>
    </source>
</evidence>
<evidence type="ECO:0000313" key="2">
    <source>
        <dbReference type="EMBL" id="QUL97763.1"/>
    </source>
</evidence>
<sequence>MVQVTVDRIGLDQDSDQAVVLLGDLTKTTFIPIWIRSLEATAIAMALQGITPPRPLTADLVISVAEQLGAQIVMVIITEIKDETFYASLVLTKDGREINIDCRPSDGIAIALRKEVPIYVAEKVIAEAGMSAEDSSVQ</sequence>
<organism evidence="2">
    <name type="scientific">Candidatus Fermentithermobacillus carboniphilus</name>
    <dbReference type="NCBI Taxonomy" id="3085328"/>
    <lineage>
        <taxon>Bacteria</taxon>
        <taxon>Bacillati</taxon>
        <taxon>Bacillota</taxon>
        <taxon>Candidatus Fermentithermobacillia</taxon>
        <taxon>Candidatus Fermentithermobacillales</taxon>
        <taxon>Candidatus Fermentithermobacillaceae</taxon>
        <taxon>Candidatus Fermentithermobacillus</taxon>
    </lineage>
</organism>
<name>A0AAT9LAH2_9FIRM</name>
<dbReference type="GO" id="GO:0004518">
    <property type="term" value="F:nuclease activity"/>
    <property type="evidence" value="ECO:0007669"/>
    <property type="project" value="InterPro"/>
</dbReference>
<dbReference type="SUPFAM" id="SSF103256">
    <property type="entry name" value="Hypothetical protein TM0160"/>
    <property type="match status" value="1"/>
</dbReference>
<dbReference type="EMBL" id="CP062796">
    <property type="protein sequence ID" value="QUL97763.1"/>
    <property type="molecule type" value="Genomic_DNA"/>
</dbReference>
<feature type="domain" description="BFN" evidence="1">
    <location>
        <begin position="1"/>
        <end position="132"/>
    </location>
</feature>
<reference evidence="2" key="1">
    <citation type="submission" date="2020-10" db="EMBL/GenBank/DDBJ databases">
        <authorList>
            <person name="Kadnikov V."/>
            <person name="Beletsky A.V."/>
            <person name="Mardanov A.V."/>
            <person name="Karnachuk O.V."/>
            <person name="Ravin N.V."/>
        </authorList>
    </citation>
    <scope>NUCLEOTIDE SEQUENCE</scope>
    <source>
        <strain evidence="2">Bu02</strain>
    </source>
</reference>
<dbReference type="Gene3D" id="3.10.690.10">
    <property type="entry name" value="Bifunctional nuclease domain"/>
    <property type="match status" value="1"/>
</dbReference>
<dbReference type="Pfam" id="PF02577">
    <property type="entry name" value="BFN_dom"/>
    <property type="match status" value="1"/>
</dbReference>
<dbReference type="PANTHER" id="PTHR15160">
    <property type="entry name" value="VON HIPPEL-LINDAU PROTEIN"/>
    <property type="match status" value="1"/>
</dbReference>
<dbReference type="KEGG" id="fcz:IMF26_06525"/>
<dbReference type="InterPro" id="IPR036104">
    <property type="entry name" value="BFN_sf"/>
</dbReference>
<reference evidence="2" key="2">
    <citation type="journal article" date="2023" name="Biology">
        <title>Prokaryotic Life Associated with Coal-Fire Gas Vents Revealed by Metagenomics.</title>
        <authorList>
            <person name="Kadnikov V.V."/>
            <person name="Mardanov A.V."/>
            <person name="Beletsky A.V."/>
            <person name="Karnachuk O.V."/>
            <person name="Ravin N.V."/>
        </authorList>
    </citation>
    <scope>NUCLEOTIDE SEQUENCE</scope>
    <source>
        <strain evidence="2">Bu02</strain>
    </source>
</reference>
<dbReference type="InterPro" id="IPR003729">
    <property type="entry name" value="Bi_nuclease_dom"/>
</dbReference>
<proteinExistence type="predicted"/>
<protein>
    <submittedName>
        <fullName evidence="2">Bifunctional nuclease family protein</fullName>
    </submittedName>
</protein>
<dbReference type="PANTHER" id="PTHR15160:SF1">
    <property type="entry name" value="VON HIPPEL-LINDAU DISEASE TUMOR SUPPRESSOR"/>
    <property type="match status" value="1"/>
</dbReference>
<gene>
    <name evidence="2" type="ORF">IMF26_06525</name>
</gene>
<dbReference type="AlphaFoldDB" id="A0AAT9LAH2"/>
<accession>A0AAT9LAH2</accession>